<evidence type="ECO:0000313" key="3">
    <source>
        <dbReference type="Proteomes" id="UP000076925"/>
    </source>
</evidence>
<dbReference type="InterPro" id="IPR027417">
    <property type="entry name" value="P-loop_NTPase"/>
</dbReference>
<comment type="caution">
    <text evidence="2">The sequence shown here is derived from an EMBL/GenBank/DDBJ whole genome shotgun (WGS) entry which is preliminary data.</text>
</comment>
<evidence type="ECO:0000313" key="2">
    <source>
        <dbReference type="EMBL" id="KYC43235.1"/>
    </source>
</evidence>
<dbReference type="Proteomes" id="UP000076925">
    <property type="component" value="Unassembled WGS sequence"/>
</dbReference>
<dbReference type="InterPro" id="IPR014001">
    <property type="entry name" value="Helicase_ATP-bd"/>
</dbReference>
<proteinExistence type="predicted"/>
<dbReference type="PROSITE" id="PS51192">
    <property type="entry name" value="HELICASE_ATP_BIND_1"/>
    <property type="match status" value="1"/>
</dbReference>
<dbReference type="GO" id="GO:0016887">
    <property type="term" value="F:ATP hydrolysis activity"/>
    <property type="evidence" value="ECO:0007669"/>
    <property type="project" value="TreeGrafter"/>
</dbReference>
<dbReference type="GO" id="GO:0003677">
    <property type="term" value="F:DNA binding"/>
    <property type="evidence" value="ECO:0007669"/>
    <property type="project" value="TreeGrafter"/>
</dbReference>
<dbReference type="STRING" id="128403.WA1_14165"/>
<evidence type="ECO:0000259" key="1">
    <source>
        <dbReference type="PROSITE" id="PS51192"/>
    </source>
</evidence>
<protein>
    <recommendedName>
        <fullName evidence="1">Helicase ATP-binding domain-containing protein</fullName>
    </recommendedName>
</protein>
<dbReference type="EMBL" id="ANNX02000016">
    <property type="protein sequence ID" value="KYC43235.1"/>
    <property type="molecule type" value="Genomic_DNA"/>
</dbReference>
<dbReference type="RefSeq" id="WP_026135138.1">
    <property type="nucleotide sequence ID" value="NZ_KQ976354.1"/>
</dbReference>
<dbReference type="InterPro" id="IPR011545">
    <property type="entry name" value="DEAD/DEAH_box_helicase_dom"/>
</dbReference>
<sequence length="227" mass="25506">MTKKDKKIQTNPPDILLTNYVMLELLLTRPGEKDLIHAAQGLHFLVLDELHTYRGRQGADVAMLVRRVRERLAGENFQCVGTSATLASAGTYQQQQFEVARVASQLFGTVVYPEHVIGETLRRNTPHKNLQNSNFIQELTQRIFTPTVTSSQDYQSFVTDPLSIWIESTFGVRTESNSSRLVRAQPRSLSGKEGAARDLSQLTGIEEHRCVEVLQAGLLGGYDYTRK</sequence>
<dbReference type="Pfam" id="PF00270">
    <property type="entry name" value="DEAD"/>
    <property type="match status" value="1"/>
</dbReference>
<reference evidence="2 3" key="1">
    <citation type="journal article" date="2013" name="Genome Biol. Evol.">
        <title>Genomes of Stigonematalean cyanobacteria (subsection V) and the evolution of oxygenic photosynthesis from prokaryotes to plastids.</title>
        <authorList>
            <person name="Dagan T."/>
            <person name="Roettger M."/>
            <person name="Stucken K."/>
            <person name="Landan G."/>
            <person name="Koch R."/>
            <person name="Major P."/>
            <person name="Gould S.B."/>
            <person name="Goremykin V.V."/>
            <person name="Rippka R."/>
            <person name="Tandeau de Marsac N."/>
            <person name="Gugger M."/>
            <person name="Lockhart P.J."/>
            <person name="Allen J.F."/>
            <person name="Brune I."/>
            <person name="Maus I."/>
            <person name="Puhler A."/>
            <person name="Martin W.F."/>
        </authorList>
    </citation>
    <scope>NUCLEOTIDE SEQUENCE [LARGE SCALE GENOMIC DNA]</scope>
    <source>
        <strain evidence="2 3">PCC 7110</strain>
    </source>
</reference>
<dbReference type="PANTHER" id="PTHR47962:SF5">
    <property type="entry name" value="ATP-DEPENDENT HELICASE LHR-RELATED"/>
    <property type="match status" value="1"/>
</dbReference>
<feature type="domain" description="Helicase ATP-binding" evidence="1">
    <location>
        <begin position="1"/>
        <end position="104"/>
    </location>
</feature>
<dbReference type="SUPFAM" id="SSF52540">
    <property type="entry name" value="P-loop containing nucleoside triphosphate hydrolases"/>
    <property type="match status" value="1"/>
</dbReference>
<accession>A0A139XEV9</accession>
<name>A0A139XEV9_9CYAN</name>
<dbReference type="PANTHER" id="PTHR47962">
    <property type="entry name" value="ATP-DEPENDENT HELICASE LHR-RELATED-RELATED"/>
    <property type="match status" value="1"/>
</dbReference>
<gene>
    <name evidence="2" type="ORF">WA1_14165</name>
</gene>
<keyword evidence="3" id="KW-1185">Reference proteome</keyword>
<dbReference type="AlphaFoldDB" id="A0A139XEV9"/>
<dbReference type="OrthoDB" id="9774462at2"/>
<dbReference type="GO" id="GO:0005524">
    <property type="term" value="F:ATP binding"/>
    <property type="evidence" value="ECO:0007669"/>
    <property type="project" value="InterPro"/>
</dbReference>
<organism evidence="2 3">
    <name type="scientific">Scytonema hofmannii PCC 7110</name>
    <dbReference type="NCBI Taxonomy" id="128403"/>
    <lineage>
        <taxon>Bacteria</taxon>
        <taxon>Bacillati</taxon>
        <taxon>Cyanobacteriota</taxon>
        <taxon>Cyanophyceae</taxon>
        <taxon>Nostocales</taxon>
        <taxon>Scytonemataceae</taxon>
        <taxon>Scytonema</taxon>
    </lineage>
</organism>
<dbReference type="InterPro" id="IPR052511">
    <property type="entry name" value="ATP-dep_Helicase"/>
</dbReference>
<dbReference type="Gene3D" id="3.40.50.300">
    <property type="entry name" value="P-loop containing nucleotide triphosphate hydrolases"/>
    <property type="match status" value="1"/>
</dbReference>